<feature type="compositionally biased region" description="Basic residues" evidence="1">
    <location>
        <begin position="29"/>
        <end position="53"/>
    </location>
</feature>
<protein>
    <submittedName>
        <fullName evidence="2">Uncharacterized protein</fullName>
    </submittedName>
</protein>
<dbReference type="EMBL" id="CP018477">
    <property type="protein sequence ID" value="ASV75835.1"/>
    <property type="molecule type" value="Genomic_DNA"/>
</dbReference>
<evidence type="ECO:0000256" key="1">
    <source>
        <dbReference type="SAM" id="MobiDB-lite"/>
    </source>
</evidence>
<feature type="region of interest" description="Disordered" evidence="1">
    <location>
        <begin position="25"/>
        <end position="53"/>
    </location>
</feature>
<dbReference type="Proteomes" id="UP000215086">
    <property type="component" value="Chromosome"/>
</dbReference>
<dbReference type="KEGG" id="ttf:THTE_3233"/>
<evidence type="ECO:0000313" key="2">
    <source>
        <dbReference type="EMBL" id="ASV75835.1"/>
    </source>
</evidence>
<reference evidence="2 3" key="1">
    <citation type="journal article" name="Front. Microbiol.">
        <title>Sugar Metabolism of the First Thermophilic Planctomycete Thermogutta terrifontis: Comparative Genomic and Transcriptomic Approaches.</title>
        <authorList>
            <person name="Elcheninov A.G."/>
            <person name="Menzel P."/>
            <person name="Gudbergsdottir S.R."/>
            <person name="Slesarev A.I."/>
            <person name="Kadnikov V.V."/>
            <person name="Krogh A."/>
            <person name="Bonch-Osmolovskaya E.A."/>
            <person name="Peng X."/>
            <person name="Kublanov I.V."/>
        </authorList>
    </citation>
    <scope>NUCLEOTIDE SEQUENCE [LARGE SCALE GENOMIC DNA]</scope>
    <source>
        <strain evidence="2 3">R1</strain>
    </source>
</reference>
<evidence type="ECO:0000313" key="3">
    <source>
        <dbReference type="Proteomes" id="UP000215086"/>
    </source>
</evidence>
<accession>A0A286RIP5</accession>
<gene>
    <name evidence="2" type="ORF">THTE_3233</name>
</gene>
<sequence length="53" mass="6330">MDRHDRRVPLEVLEVVFQVGWESSVGTKKTGKGRRKIGSKKRRMRSKIRHRKK</sequence>
<proteinExistence type="predicted"/>
<organism evidence="2 3">
    <name type="scientific">Thermogutta terrifontis</name>
    <dbReference type="NCBI Taxonomy" id="1331910"/>
    <lineage>
        <taxon>Bacteria</taxon>
        <taxon>Pseudomonadati</taxon>
        <taxon>Planctomycetota</taxon>
        <taxon>Planctomycetia</taxon>
        <taxon>Pirellulales</taxon>
        <taxon>Thermoguttaceae</taxon>
        <taxon>Thermogutta</taxon>
    </lineage>
</organism>
<keyword evidence="3" id="KW-1185">Reference proteome</keyword>
<name>A0A286RIP5_9BACT</name>
<dbReference type="AlphaFoldDB" id="A0A286RIP5"/>